<dbReference type="EMBL" id="MCFG01000060">
    <property type="protein sequence ID" value="ORX84025.1"/>
    <property type="molecule type" value="Genomic_DNA"/>
</dbReference>
<name>A0A1Y1XE70_9FUNG</name>
<gene>
    <name evidence="1" type="ORF">BCR32DRAFT_277485</name>
</gene>
<reference evidence="1 2" key="2">
    <citation type="submission" date="2016-08" db="EMBL/GenBank/DDBJ databases">
        <title>Pervasive Adenine N6-methylation of Active Genes in Fungi.</title>
        <authorList>
            <consortium name="DOE Joint Genome Institute"/>
            <person name="Mondo S.J."/>
            <person name="Dannebaum R.O."/>
            <person name="Kuo R.C."/>
            <person name="Labutti K."/>
            <person name="Haridas S."/>
            <person name="Kuo A."/>
            <person name="Salamov A."/>
            <person name="Ahrendt S.R."/>
            <person name="Lipzen A."/>
            <person name="Sullivan W."/>
            <person name="Andreopoulos W.B."/>
            <person name="Clum A."/>
            <person name="Lindquist E."/>
            <person name="Daum C."/>
            <person name="Ramamoorthy G.K."/>
            <person name="Gryganskyi A."/>
            <person name="Culley D."/>
            <person name="Magnuson J.K."/>
            <person name="James T.Y."/>
            <person name="O'Malley M.A."/>
            <person name="Stajich J.E."/>
            <person name="Spatafora J.W."/>
            <person name="Visel A."/>
            <person name="Grigoriev I.V."/>
        </authorList>
    </citation>
    <scope>NUCLEOTIDE SEQUENCE [LARGE SCALE GENOMIC DNA]</scope>
    <source>
        <strain evidence="1 2">S4</strain>
    </source>
</reference>
<reference evidence="1 2" key="1">
    <citation type="submission" date="2016-08" db="EMBL/GenBank/DDBJ databases">
        <title>A Parts List for Fungal Cellulosomes Revealed by Comparative Genomics.</title>
        <authorList>
            <consortium name="DOE Joint Genome Institute"/>
            <person name="Haitjema C.H."/>
            <person name="Gilmore S.P."/>
            <person name="Henske J.K."/>
            <person name="Solomon K.V."/>
            <person name="De Groot R."/>
            <person name="Kuo A."/>
            <person name="Mondo S.J."/>
            <person name="Salamov A.A."/>
            <person name="Labutti K."/>
            <person name="Zhao Z."/>
            <person name="Chiniquy J."/>
            <person name="Barry K."/>
            <person name="Brewer H.M."/>
            <person name="Purvine S.O."/>
            <person name="Wright A.T."/>
            <person name="Boxma B."/>
            <person name="Van Alen T."/>
            <person name="Hackstein J.H."/>
            <person name="Baker S.E."/>
            <person name="Grigoriev I.V."/>
            <person name="O'Malley M.A."/>
        </authorList>
    </citation>
    <scope>NUCLEOTIDE SEQUENCE [LARGE SCALE GENOMIC DNA]</scope>
    <source>
        <strain evidence="1 2">S4</strain>
    </source>
</reference>
<evidence type="ECO:0000313" key="2">
    <source>
        <dbReference type="Proteomes" id="UP000193944"/>
    </source>
</evidence>
<proteinExistence type="predicted"/>
<keyword evidence="2" id="KW-1185">Reference proteome</keyword>
<comment type="caution">
    <text evidence="1">The sequence shown here is derived from an EMBL/GenBank/DDBJ whole genome shotgun (WGS) entry which is preliminary data.</text>
</comment>
<dbReference type="Proteomes" id="UP000193944">
    <property type="component" value="Unassembled WGS sequence"/>
</dbReference>
<evidence type="ECO:0000313" key="1">
    <source>
        <dbReference type="EMBL" id="ORX84025.1"/>
    </source>
</evidence>
<accession>A0A1Y1XE70</accession>
<sequence>MENNGNICFKCQTESGTYSKSRFLLRSAALLNDIIITIVLGQFSRANIESSLPNSNGIG</sequence>
<organism evidence="1 2">
    <name type="scientific">Anaeromyces robustus</name>
    <dbReference type="NCBI Taxonomy" id="1754192"/>
    <lineage>
        <taxon>Eukaryota</taxon>
        <taxon>Fungi</taxon>
        <taxon>Fungi incertae sedis</taxon>
        <taxon>Chytridiomycota</taxon>
        <taxon>Chytridiomycota incertae sedis</taxon>
        <taxon>Neocallimastigomycetes</taxon>
        <taxon>Neocallimastigales</taxon>
        <taxon>Neocallimastigaceae</taxon>
        <taxon>Anaeromyces</taxon>
    </lineage>
</organism>
<protein>
    <submittedName>
        <fullName evidence="1">Uncharacterized protein</fullName>
    </submittedName>
</protein>
<dbReference type="AlphaFoldDB" id="A0A1Y1XE70"/>